<gene>
    <name evidence="1" type="ORF">ERJ77_17895</name>
</gene>
<dbReference type="Proteomes" id="UP000786185">
    <property type="component" value="Unassembled WGS sequence"/>
</dbReference>
<name>A0AAW4BL06_VIBAN</name>
<dbReference type="Gene3D" id="3.40.630.30">
    <property type="match status" value="1"/>
</dbReference>
<reference evidence="1" key="1">
    <citation type="journal article" date="2021" name="PeerJ">
        <title>Analysis of 44 Vibrio anguillarum genomes reveals high genetic diversity.</title>
        <authorList>
            <person name="Hansen M.J."/>
            <person name="Dalsgaard I."/>
        </authorList>
    </citation>
    <scope>NUCLEOTIDE SEQUENCE</scope>
    <source>
        <strain evidence="1">850617-1/1</strain>
    </source>
</reference>
<evidence type="ECO:0000313" key="2">
    <source>
        <dbReference type="Proteomes" id="UP000786185"/>
    </source>
</evidence>
<proteinExistence type="predicted"/>
<accession>A0AAW4BL06</accession>
<dbReference type="InterPro" id="IPR016181">
    <property type="entry name" value="Acyl_CoA_acyltransferase"/>
</dbReference>
<protein>
    <submittedName>
        <fullName evidence="1">GNAT family N-acetyltransferase</fullName>
    </submittedName>
</protein>
<dbReference type="EMBL" id="SCLC01000079">
    <property type="protein sequence ID" value="MBF4436353.1"/>
    <property type="molecule type" value="Genomic_DNA"/>
</dbReference>
<dbReference type="SUPFAM" id="SSF55729">
    <property type="entry name" value="Acyl-CoA N-acyltransferases (Nat)"/>
    <property type="match status" value="1"/>
</dbReference>
<comment type="caution">
    <text evidence="1">The sequence shown here is derived from an EMBL/GenBank/DDBJ whole genome shotgun (WGS) entry which is preliminary data.</text>
</comment>
<evidence type="ECO:0000313" key="1">
    <source>
        <dbReference type="EMBL" id="MBF4436353.1"/>
    </source>
</evidence>
<dbReference type="AlphaFoldDB" id="A0AAW4BL06"/>
<feature type="non-terminal residue" evidence="1">
    <location>
        <position position="63"/>
    </location>
</feature>
<organism evidence="1 2">
    <name type="scientific">Vibrio anguillarum</name>
    <name type="common">Listonella anguillarum</name>
    <dbReference type="NCBI Taxonomy" id="55601"/>
    <lineage>
        <taxon>Bacteria</taxon>
        <taxon>Pseudomonadati</taxon>
        <taxon>Pseudomonadota</taxon>
        <taxon>Gammaproteobacteria</taxon>
        <taxon>Vibrionales</taxon>
        <taxon>Vibrionaceae</taxon>
        <taxon>Vibrio</taxon>
    </lineage>
</organism>
<sequence length="63" mass="7082">MVVEVRRAEPSDAKAIKGIYECPNAYTGTLQLPLPSSDMWEKRFQNIPEHVYAYVAVVDGEVV</sequence>